<accession>A0A250WZR0</accession>
<protein>
    <recommendedName>
        <fullName evidence="9">Transmembrane protein 50A</fullName>
    </recommendedName>
</protein>
<dbReference type="Proteomes" id="UP000232323">
    <property type="component" value="Unassembled WGS sequence"/>
</dbReference>
<evidence type="ECO:0000256" key="4">
    <source>
        <dbReference type="ARBA" id="ARBA00022989"/>
    </source>
</evidence>
<keyword evidence="8" id="KW-1185">Reference proteome</keyword>
<organism evidence="7 8">
    <name type="scientific">Chlamydomonas eustigma</name>
    <dbReference type="NCBI Taxonomy" id="1157962"/>
    <lineage>
        <taxon>Eukaryota</taxon>
        <taxon>Viridiplantae</taxon>
        <taxon>Chlorophyta</taxon>
        <taxon>core chlorophytes</taxon>
        <taxon>Chlorophyceae</taxon>
        <taxon>CS clade</taxon>
        <taxon>Chlamydomonadales</taxon>
        <taxon>Chlamydomonadaceae</taxon>
        <taxon>Chlamydomonas</taxon>
    </lineage>
</organism>
<evidence type="ECO:0000256" key="5">
    <source>
        <dbReference type="ARBA" id="ARBA00023136"/>
    </source>
</evidence>
<proteinExistence type="inferred from homology"/>
<comment type="similarity">
    <text evidence="2">Belongs to the UPF0220 family.</text>
</comment>
<sequence>MLCPGTCYSAEYFISPALIQWWNENARRWGPIVSGVLFGAGWWFWADAIALSPHRVPFDQYLPGIIATLALVMINLIRKDELADIDPFDDASYCRARVWLFLSYVVSFASLVAAVWVMIQHYSSNPDFTPAEKWPGAAGIFQVSFILGSALLFFISRTPGNSSSYDGYGAF</sequence>
<keyword evidence="5 6" id="KW-0472">Membrane</keyword>
<evidence type="ECO:0000313" key="8">
    <source>
        <dbReference type="Proteomes" id="UP000232323"/>
    </source>
</evidence>
<evidence type="ECO:0000313" key="7">
    <source>
        <dbReference type="EMBL" id="GAX76275.1"/>
    </source>
</evidence>
<evidence type="ECO:0000256" key="3">
    <source>
        <dbReference type="ARBA" id="ARBA00022692"/>
    </source>
</evidence>
<dbReference type="Pfam" id="PF05255">
    <property type="entry name" value="UPF0220"/>
    <property type="match status" value="1"/>
</dbReference>
<keyword evidence="4 6" id="KW-1133">Transmembrane helix</keyword>
<dbReference type="GO" id="GO:0016020">
    <property type="term" value="C:membrane"/>
    <property type="evidence" value="ECO:0007669"/>
    <property type="project" value="UniProtKB-SubCell"/>
</dbReference>
<evidence type="ECO:0008006" key="9">
    <source>
        <dbReference type="Google" id="ProtNLM"/>
    </source>
</evidence>
<comment type="subcellular location">
    <subcellularLocation>
        <location evidence="1">Membrane</location>
        <topology evidence="1">Multi-pass membrane protein</topology>
    </subcellularLocation>
</comment>
<evidence type="ECO:0000256" key="1">
    <source>
        <dbReference type="ARBA" id="ARBA00004141"/>
    </source>
</evidence>
<gene>
    <name evidence="7" type="ORF">CEUSTIGMA_g3719.t1</name>
</gene>
<reference evidence="7 8" key="1">
    <citation type="submission" date="2017-08" db="EMBL/GenBank/DDBJ databases">
        <title>Acidophilic green algal genome provides insights into adaptation to an acidic environment.</title>
        <authorList>
            <person name="Hirooka S."/>
            <person name="Hirose Y."/>
            <person name="Kanesaki Y."/>
            <person name="Higuchi S."/>
            <person name="Fujiwara T."/>
            <person name="Onuma R."/>
            <person name="Era A."/>
            <person name="Ohbayashi R."/>
            <person name="Uzuka A."/>
            <person name="Nozaki H."/>
            <person name="Yoshikawa H."/>
            <person name="Miyagishima S.Y."/>
        </authorList>
    </citation>
    <scope>NUCLEOTIDE SEQUENCE [LARGE SCALE GENOMIC DNA]</scope>
    <source>
        <strain evidence="7 8">NIES-2499</strain>
    </source>
</reference>
<evidence type="ECO:0000256" key="6">
    <source>
        <dbReference type="SAM" id="Phobius"/>
    </source>
</evidence>
<keyword evidence="3 6" id="KW-0812">Transmembrane</keyword>
<dbReference type="STRING" id="1157962.A0A250WZR0"/>
<dbReference type="OrthoDB" id="268928at2759"/>
<feature type="transmembrane region" description="Helical" evidence="6">
    <location>
        <begin position="29"/>
        <end position="46"/>
    </location>
</feature>
<feature type="transmembrane region" description="Helical" evidence="6">
    <location>
        <begin position="58"/>
        <end position="77"/>
    </location>
</feature>
<feature type="transmembrane region" description="Helical" evidence="6">
    <location>
        <begin position="98"/>
        <end position="119"/>
    </location>
</feature>
<dbReference type="EMBL" id="BEGY01000016">
    <property type="protein sequence ID" value="GAX76275.1"/>
    <property type="molecule type" value="Genomic_DNA"/>
</dbReference>
<feature type="transmembrane region" description="Helical" evidence="6">
    <location>
        <begin position="134"/>
        <end position="155"/>
    </location>
</feature>
<dbReference type="PANTHER" id="PTHR13180">
    <property type="entry name" value="SMALL MEMBRANE PROTEIN-RELATED"/>
    <property type="match status" value="1"/>
</dbReference>
<dbReference type="InterPro" id="IPR007919">
    <property type="entry name" value="UPF0220"/>
</dbReference>
<name>A0A250WZR0_9CHLO</name>
<comment type="caution">
    <text evidence="7">The sequence shown here is derived from an EMBL/GenBank/DDBJ whole genome shotgun (WGS) entry which is preliminary data.</text>
</comment>
<dbReference type="AlphaFoldDB" id="A0A250WZR0"/>
<evidence type="ECO:0000256" key="2">
    <source>
        <dbReference type="ARBA" id="ARBA00005335"/>
    </source>
</evidence>